<comment type="similarity">
    <text evidence="1">Belongs to the LysR transcriptional regulatory family.</text>
</comment>
<protein>
    <submittedName>
        <fullName evidence="3">LysR substrate-binding domain-containing protein</fullName>
    </submittedName>
</protein>
<dbReference type="PANTHER" id="PTHR30537:SF5">
    <property type="entry name" value="HTH-TYPE TRANSCRIPTIONAL ACTIVATOR TTDR-RELATED"/>
    <property type="match status" value="1"/>
</dbReference>
<sequence length="121" mass="13345">MGALASPAEHQLLIINPTNNDPRLSVTSEQGEQQLIKQKPRLLVDDYAMLKQALIDGLGVGILPAYLCKTAVETGKLVQVLPQWGLKGVDVYALYPKSRAKIPKVRAFIEFVTELYADILN</sequence>
<dbReference type="Gene3D" id="3.40.190.290">
    <property type="match status" value="1"/>
</dbReference>
<dbReference type="SUPFAM" id="SSF53850">
    <property type="entry name" value="Periplasmic binding protein-like II"/>
    <property type="match status" value="1"/>
</dbReference>
<accession>A0A9X2CCA8</accession>
<evidence type="ECO:0000313" key="3">
    <source>
        <dbReference type="EMBL" id="MCL1137868.1"/>
    </source>
</evidence>
<name>A0A9X2CCA8_9GAMM</name>
<dbReference type="EMBL" id="JAKILB010000002">
    <property type="protein sequence ID" value="MCL1137868.1"/>
    <property type="molecule type" value="Genomic_DNA"/>
</dbReference>
<proteinExistence type="inferred from homology"/>
<dbReference type="GO" id="GO:0043565">
    <property type="term" value="F:sequence-specific DNA binding"/>
    <property type="evidence" value="ECO:0007669"/>
    <property type="project" value="TreeGrafter"/>
</dbReference>
<dbReference type="RefSeq" id="WP_248948981.1">
    <property type="nucleotide sequence ID" value="NZ_JAKILB010000002.1"/>
</dbReference>
<comment type="caution">
    <text evidence="3">The sequence shown here is derived from an EMBL/GenBank/DDBJ whole genome shotgun (WGS) entry which is preliminary data.</text>
</comment>
<dbReference type="Proteomes" id="UP001139293">
    <property type="component" value="Unassembled WGS sequence"/>
</dbReference>
<organism evidence="3 4">
    <name type="scientific">Shewanella pneumatophori</name>
    <dbReference type="NCBI Taxonomy" id="314092"/>
    <lineage>
        <taxon>Bacteria</taxon>
        <taxon>Pseudomonadati</taxon>
        <taxon>Pseudomonadota</taxon>
        <taxon>Gammaproteobacteria</taxon>
        <taxon>Alteromonadales</taxon>
        <taxon>Shewanellaceae</taxon>
        <taxon>Shewanella</taxon>
    </lineage>
</organism>
<reference evidence="3" key="1">
    <citation type="submission" date="2022-01" db="EMBL/GenBank/DDBJ databases">
        <title>Whole genome-based taxonomy of the Shewanellaceae.</title>
        <authorList>
            <person name="Martin-Rodriguez A.J."/>
        </authorList>
    </citation>
    <scope>NUCLEOTIDE SEQUENCE</scope>
    <source>
        <strain evidence="3">KCTC 23973</strain>
    </source>
</reference>
<keyword evidence="4" id="KW-1185">Reference proteome</keyword>
<dbReference type="InterPro" id="IPR005119">
    <property type="entry name" value="LysR_subst-bd"/>
</dbReference>
<feature type="domain" description="LysR substrate-binding" evidence="2">
    <location>
        <begin position="8"/>
        <end position="114"/>
    </location>
</feature>
<evidence type="ECO:0000259" key="2">
    <source>
        <dbReference type="Pfam" id="PF03466"/>
    </source>
</evidence>
<dbReference type="InterPro" id="IPR058163">
    <property type="entry name" value="LysR-type_TF_proteobact-type"/>
</dbReference>
<dbReference type="PANTHER" id="PTHR30537">
    <property type="entry name" value="HTH-TYPE TRANSCRIPTIONAL REGULATOR"/>
    <property type="match status" value="1"/>
</dbReference>
<gene>
    <name evidence="3" type="ORF">L2740_04805</name>
</gene>
<evidence type="ECO:0000313" key="4">
    <source>
        <dbReference type="Proteomes" id="UP001139293"/>
    </source>
</evidence>
<dbReference type="GO" id="GO:0003700">
    <property type="term" value="F:DNA-binding transcription factor activity"/>
    <property type="evidence" value="ECO:0007669"/>
    <property type="project" value="TreeGrafter"/>
</dbReference>
<evidence type="ECO:0000256" key="1">
    <source>
        <dbReference type="ARBA" id="ARBA00009437"/>
    </source>
</evidence>
<dbReference type="AlphaFoldDB" id="A0A9X2CCA8"/>
<dbReference type="Pfam" id="PF03466">
    <property type="entry name" value="LysR_substrate"/>
    <property type="match status" value="1"/>
</dbReference>
<dbReference type="GO" id="GO:0006351">
    <property type="term" value="P:DNA-templated transcription"/>
    <property type="evidence" value="ECO:0007669"/>
    <property type="project" value="TreeGrafter"/>
</dbReference>